<evidence type="ECO:0000313" key="1">
    <source>
        <dbReference type="EMBL" id="KAL1384607.1"/>
    </source>
</evidence>
<dbReference type="AlphaFoldDB" id="A0ABD1D028"/>
<gene>
    <name evidence="1" type="ORF">pipiens_003335</name>
</gene>
<name>A0ABD1D028_CULPP</name>
<accession>A0ABD1D028</accession>
<evidence type="ECO:0000313" key="2">
    <source>
        <dbReference type="Proteomes" id="UP001562425"/>
    </source>
</evidence>
<keyword evidence="2" id="KW-1185">Reference proteome</keyword>
<dbReference type="Proteomes" id="UP001562425">
    <property type="component" value="Unassembled WGS sequence"/>
</dbReference>
<comment type="caution">
    <text evidence="1">The sequence shown here is derived from an EMBL/GenBank/DDBJ whole genome shotgun (WGS) entry which is preliminary data.</text>
</comment>
<dbReference type="EMBL" id="JBEHCU010008352">
    <property type="protein sequence ID" value="KAL1384607.1"/>
    <property type="molecule type" value="Genomic_DNA"/>
</dbReference>
<organism evidence="1 2">
    <name type="scientific">Culex pipiens pipiens</name>
    <name type="common">Northern house mosquito</name>
    <dbReference type="NCBI Taxonomy" id="38569"/>
    <lineage>
        <taxon>Eukaryota</taxon>
        <taxon>Metazoa</taxon>
        <taxon>Ecdysozoa</taxon>
        <taxon>Arthropoda</taxon>
        <taxon>Hexapoda</taxon>
        <taxon>Insecta</taxon>
        <taxon>Pterygota</taxon>
        <taxon>Neoptera</taxon>
        <taxon>Endopterygota</taxon>
        <taxon>Diptera</taxon>
        <taxon>Nematocera</taxon>
        <taxon>Culicoidea</taxon>
        <taxon>Culicidae</taxon>
        <taxon>Culicinae</taxon>
        <taxon>Culicini</taxon>
        <taxon>Culex</taxon>
        <taxon>Culex</taxon>
    </lineage>
</organism>
<reference evidence="1 2" key="1">
    <citation type="submission" date="2024-05" db="EMBL/GenBank/DDBJ databases">
        <title>Culex pipiens pipiens assembly and annotation.</title>
        <authorList>
            <person name="Alout H."/>
            <person name="Durand T."/>
        </authorList>
    </citation>
    <scope>NUCLEOTIDE SEQUENCE [LARGE SCALE GENOMIC DNA]</scope>
    <source>
        <strain evidence="1">HA-2024</strain>
        <tissue evidence="1">Whole body</tissue>
    </source>
</reference>
<protein>
    <submittedName>
        <fullName evidence="1">Uncharacterized protein</fullName>
    </submittedName>
</protein>
<proteinExistence type="predicted"/>
<sequence>MAKAGALGSAEPLSNRVESVLTTVRVPGQAARGFVFKFLNNSDSRLRCYCYCGTHRRGLLIYWAREKLFTPYPLADQADSKPIYPFKNWKFLL</sequence>